<dbReference type="RefSeq" id="XP_014557541.1">
    <property type="nucleotide sequence ID" value="XM_014702055.1"/>
</dbReference>
<dbReference type="GeneID" id="26260333"/>
<dbReference type="Proteomes" id="UP000054337">
    <property type="component" value="Unassembled WGS sequence"/>
</dbReference>
<dbReference type="HOGENOM" id="CLU_2333346_0_0_1"/>
<name>W7ELV4_BIPV3</name>
<organism evidence="2 3">
    <name type="scientific">Bipolaris victoriae (strain FI3)</name>
    <name type="common">Victoria blight of oats agent</name>
    <name type="synonym">Cochliobolus victoriae</name>
    <dbReference type="NCBI Taxonomy" id="930091"/>
    <lineage>
        <taxon>Eukaryota</taxon>
        <taxon>Fungi</taxon>
        <taxon>Dikarya</taxon>
        <taxon>Ascomycota</taxon>
        <taxon>Pezizomycotina</taxon>
        <taxon>Dothideomycetes</taxon>
        <taxon>Pleosporomycetidae</taxon>
        <taxon>Pleosporales</taxon>
        <taxon>Pleosporineae</taxon>
        <taxon>Pleosporaceae</taxon>
        <taxon>Bipolaris</taxon>
    </lineage>
</organism>
<accession>W7ELV4</accession>
<keyword evidence="1" id="KW-0732">Signal</keyword>
<dbReference type="AlphaFoldDB" id="W7ELV4"/>
<proteinExistence type="predicted"/>
<gene>
    <name evidence="2" type="ORF">COCVIDRAFT_97005</name>
</gene>
<dbReference type="EMBL" id="KI968725">
    <property type="protein sequence ID" value="EUN27949.1"/>
    <property type="molecule type" value="Genomic_DNA"/>
</dbReference>
<feature type="chain" id="PRO_5004891789" evidence="1">
    <location>
        <begin position="17"/>
        <end position="105"/>
    </location>
</feature>
<feature type="signal peptide" evidence="1">
    <location>
        <begin position="1"/>
        <end position="16"/>
    </location>
</feature>
<evidence type="ECO:0000313" key="2">
    <source>
        <dbReference type="EMBL" id="EUN27949.1"/>
    </source>
</evidence>
<reference evidence="2 3" key="1">
    <citation type="journal article" date="2013" name="PLoS Genet.">
        <title>Comparative genome structure, secondary metabolite, and effector coding capacity across Cochliobolus pathogens.</title>
        <authorList>
            <person name="Condon B.J."/>
            <person name="Leng Y."/>
            <person name="Wu D."/>
            <person name="Bushley K.E."/>
            <person name="Ohm R.A."/>
            <person name="Otillar R."/>
            <person name="Martin J."/>
            <person name="Schackwitz W."/>
            <person name="Grimwood J."/>
            <person name="MohdZainudin N."/>
            <person name="Xue C."/>
            <person name="Wang R."/>
            <person name="Manning V.A."/>
            <person name="Dhillon B."/>
            <person name="Tu Z.J."/>
            <person name="Steffenson B.J."/>
            <person name="Salamov A."/>
            <person name="Sun H."/>
            <person name="Lowry S."/>
            <person name="LaButti K."/>
            <person name="Han J."/>
            <person name="Copeland A."/>
            <person name="Lindquist E."/>
            <person name="Barry K."/>
            <person name="Schmutz J."/>
            <person name="Baker S.E."/>
            <person name="Ciuffetti L.M."/>
            <person name="Grigoriev I.V."/>
            <person name="Zhong S."/>
            <person name="Turgeon B.G."/>
        </authorList>
    </citation>
    <scope>NUCLEOTIDE SEQUENCE [LARGE SCALE GENOMIC DNA]</scope>
    <source>
        <strain evidence="2 3">FI3</strain>
    </source>
</reference>
<evidence type="ECO:0000256" key="1">
    <source>
        <dbReference type="SAM" id="SignalP"/>
    </source>
</evidence>
<protein>
    <submittedName>
        <fullName evidence="2">Uncharacterized protein</fullName>
    </submittedName>
</protein>
<evidence type="ECO:0000313" key="3">
    <source>
        <dbReference type="Proteomes" id="UP000054337"/>
    </source>
</evidence>
<sequence>MLFLLSLLVHFLEINGTAYIAPSENIWALLNHFLVSLGIASIATICTSHETRFHMCLRTHHSIYKVYLKPPLETDGSRSPGDGDTDANCYGKIITSPLPTKIAPG</sequence>
<keyword evidence="3" id="KW-1185">Reference proteome</keyword>